<organism evidence="2 3">
    <name type="scientific">Scleroderma citrinum Foug A</name>
    <dbReference type="NCBI Taxonomy" id="1036808"/>
    <lineage>
        <taxon>Eukaryota</taxon>
        <taxon>Fungi</taxon>
        <taxon>Dikarya</taxon>
        <taxon>Basidiomycota</taxon>
        <taxon>Agaricomycotina</taxon>
        <taxon>Agaricomycetes</taxon>
        <taxon>Agaricomycetidae</taxon>
        <taxon>Boletales</taxon>
        <taxon>Sclerodermatineae</taxon>
        <taxon>Sclerodermataceae</taxon>
        <taxon>Scleroderma</taxon>
    </lineage>
</organism>
<name>A0A0C3A9Z7_9AGAM</name>
<evidence type="ECO:0000313" key="2">
    <source>
        <dbReference type="EMBL" id="KIM61717.1"/>
    </source>
</evidence>
<reference evidence="2 3" key="1">
    <citation type="submission" date="2014-04" db="EMBL/GenBank/DDBJ databases">
        <authorList>
            <consortium name="DOE Joint Genome Institute"/>
            <person name="Kuo A."/>
            <person name="Kohler A."/>
            <person name="Nagy L.G."/>
            <person name="Floudas D."/>
            <person name="Copeland A."/>
            <person name="Barry K.W."/>
            <person name="Cichocki N."/>
            <person name="Veneault-Fourrey C."/>
            <person name="LaButti K."/>
            <person name="Lindquist E.A."/>
            <person name="Lipzen A."/>
            <person name="Lundell T."/>
            <person name="Morin E."/>
            <person name="Murat C."/>
            <person name="Sun H."/>
            <person name="Tunlid A."/>
            <person name="Henrissat B."/>
            <person name="Grigoriev I.V."/>
            <person name="Hibbett D.S."/>
            <person name="Martin F."/>
            <person name="Nordberg H.P."/>
            <person name="Cantor M.N."/>
            <person name="Hua S.X."/>
        </authorList>
    </citation>
    <scope>NUCLEOTIDE SEQUENCE [LARGE SCALE GENOMIC DNA]</scope>
    <source>
        <strain evidence="2 3">Foug A</strain>
    </source>
</reference>
<feature type="region of interest" description="Disordered" evidence="1">
    <location>
        <begin position="1"/>
        <end position="29"/>
    </location>
</feature>
<gene>
    <name evidence="2" type="ORF">SCLCIDRAFT_25673</name>
</gene>
<dbReference type="HOGENOM" id="CLU_076164_0_0_1"/>
<feature type="compositionally biased region" description="Basic and acidic residues" evidence="1">
    <location>
        <begin position="1"/>
        <end position="10"/>
    </location>
</feature>
<protein>
    <submittedName>
        <fullName evidence="2">Uncharacterized protein</fullName>
    </submittedName>
</protein>
<proteinExistence type="predicted"/>
<accession>A0A0C3A9Z7</accession>
<dbReference type="STRING" id="1036808.A0A0C3A9Z7"/>
<feature type="region of interest" description="Disordered" evidence="1">
    <location>
        <begin position="191"/>
        <end position="241"/>
    </location>
</feature>
<dbReference type="Proteomes" id="UP000053989">
    <property type="component" value="Unassembled WGS sequence"/>
</dbReference>
<feature type="compositionally biased region" description="Polar residues" evidence="1">
    <location>
        <begin position="231"/>
        <end position="241"/>
    </location>
</feature>
<dbReference type="AlphaFoldDB" id="A0A0C3A9Z7"/>
<dbReference type="OrthoDB" id="2687208at2759"/>
<evidence type="ECO:0000313" key="3">
    <source>
        <dbReference type="Proteomes" id="UP000053989"/>
    </source>
</evidence>
<sequence length="241" mass="27231">MGGHAVDHTRPKPLSPRKTVRRNKASPYPVHQRGFPVDMEFSGMALSSLHAGKADVEVAEDTMTDSFKNIYEGVPKDVLREAIMAQYAECEVTRYQALSSTWELERHERWKRFHSRCLNHFQAQNKDCQQKLELWRKWCIGMGMETDLTEQDIIWGILHEQTSSLNDMQDHYKCIEKIGIARGVVLGSQRGDQAIPMKDPYASDPEVSSGSSEETSDDGPEVPHTSDPEISIQSDSSGHSE</sequence>
<dbReference type="InParanoid" id="A0A0C3A9Z7"/>
<reference evidence="3" key="2">
    <citation type="submission" date="2015-01" db="EMBL/GenBank/DDBJ databases">
        <title>Evolutionary Origins and Diversification of the Mycorrhizal Mutualists.</title>
        <authorList>
            <consortium name="DOE Joint Genome Institute"/>
            <consortium name="Mycorrhizal Genomics Consortium"/>
            <person name="Kohler A."/>
            <person name="Kuo A."/>
            <person name="Nagy L.G."/>
            <person name="Floudas D."/>
            <person name="Copeland A."/>
            <person name="Barry K.W."/>
            <person name="Cichocki N."/>
            <person name="Veneault-Fourrey C."/>
            <person name="LaButti K."/>
            <person name="Lindquist E.A."/>
            <person name="Lipzen A."/>
            <person name="Lundell T."/>
            <person name="Morin E."/>
            <person name="Murat C."/>
            <person name="Riley R."/>
            <person name="Ohm R."/>
            <person name="Sun H."/>
            <person name="Tunlid A."/>
            <person name="Henrissat B."/>
            <person name="Grigoriev I.V."/>
            <person name="Hibbett D.S."/>
            <person name="Martin F."/>
        </authorList>
    </citation>
    <scope>NUCLEOTIDE SEQUENCE [LARGE SCALE GENOMIC DNA]</scope>
    <source>
        <strain evidence="3">Foug A</strain>
    </source>
</reference>
<keyword evidence="3" id="KW-1185">Reference proteome</keyword>
<dbReference type="EMBL" id="KN822049">
    <property type="protein sequence ID" value="KIM61717.1"/>
    <property type="molecule type" value="Genomic_DNA"/>
</dbReference>
<evidence type="ECO:0000256" key="1">
    <source>
        <dbReference type="SAM" id="MobiDB-lite"/>
    </source>
</evidence>